<dbReference type="PANTHER" id="PTHR37531:SF1">
    <property type="entry name" value="HEME EXPORTER PROTEIN D"/>
    <property type="match status" value="1"/>
</dbReference>
<evidence type="ECO:0000313" key="15">
    <source>
        <dbReference type="Proteomes" id="UP000644441"/>
    </source>
</evidence>
<keyword evidence="9 12" id="KW-0201">Cytochrome c-type biogenesis</keyword>
<keyword evidence="5 12" id="KW-0813">Transport</keyword>
<evidence type="ECO:0000256" key="3">
    <source>
        <dbReference type="ARBA" id="ARBA00008741"/>
    </source>
</evidence>
<evidence type="ECO:0000256" key="12">
    <source>
        <dbReference type="RuleBase" id="RU363101"/>
    </source>
</evidence>
<feature type="transmembrane region" description="Helical" evidence="12">
    <location>
        <begin position="20"/>
        <end position="41"/>
    </location>
</feature>
<dbReference type="InterPro" id="IPR007078">
    <property type="entry name" value="Haem_export_protD_CcmD"/>
</dbReference>
<gene>
    <name evidence="14" type="ORF">ISO4_02332</name>
</gene>
<evidence type="ECO:0000256" key="2">
    <source>
        <dbReference type="ARBA" id="ARBA00004377"/>
    </source>
</evidence>
<proteinExistence type="inferred from homology"/>
<dbReference type="RefSeq" id="WP_194856356.1">
    <property type="nucleotide sequence ID" value="NZ_ARXR01000021.1"/>
</dbReference>
<evidence type="ECO:0000256" key="11">
    <source>
        <dbReference type="ARBA" id="ARBA00023136"/>
    </source>
</evidence>
<reference evidence="14 15" key="1">
    <citation type="submission" date="2012-09" db="EMBL/GenBank/DDBJ databases">
        <title>Genome Sequence of alkane-degrading Bacterium Alcanivorax venustensis ISO4.</title>
        <authorList>
            <person name="Lai Q."/>
            <person name="Shao Z."/>
        </authorList>
    </citation>
    <scope>NUCLEOTIDE SEQUENCE [LARGE SCALE GENOMIC DNA]</scope>
    <source>
        <strain evidence="14 15">ISO4</strain>
    </source>
</reference>
<dbReference type="Pfam" id="PF04995">
    <property type="entry name" value="CcmD"/>
    <property type="match status" value="1"/>
</dbReference>
<comment type="function">
    <text evidence="1 12">Required for the export of heme to the periplasm for the biogenesis of c-type cytochromes.</text>
</comment>
<keyword evidence="6 12" id="KW-1003">Cell membrane</keyword>
<comment type="subcellular location">
    <subcellularLocation>
        <location evidence="2 12">Cell inner membrane</location>
        <topology evidence="2 12">Single-pass membrane protein</topology>
    </subcellularLocation>
</comment>
<keyword evidence="7 12" id="KW-0997">Cell inner membrane</keyword>
<dbReference type="Proteomes" id="UP000644441">
    <property type="component" value="Unassembled WGS sequence"/>
</dbReference>
<feature type="region of interest" description="Disordered" evidence="13">
    <location>
        <begin position="52"/>
        <end position="77"/>
    </location>
</feature>
<keyword evidence="8 12" id="KW-0812">Transmembrane</keyword>
<evidence type="ECO:0000256" key="10">
    <source>
        <dbReference type="ARBA" id="ARBA00022989"/>
    </source>
</evidence>
<comment type="caution">
    <text evidence="14">The sequence shown here is derived from an EMBL/GenBank/DDBJ whole genome shotgun (WGS) entry which is preliminary data.</text>
</comment>
<dbReference type="InterPro" id="IPR052075">
    <property type="entry name" value="Heme_exporter_D"/>
</dbReference>
<sequence>MFDPYFDSVAAFIAMGEHGFFVWSAYGLSALLIVTNMLVAVRRQGRVRAEIARQARRDGARTSPKAGTSSNSVESNQ</sequence>
<evidence type="ECO:0000256" key="8">
    <source>
        <dbReference type="ARBA" id="ARBA00022692"/>
    </source>
</evidence>
<dbReference type="EMBL" id="ARXR01000021">
    <property type="protein sequence ID" value="MBF5053730.1"/>
    <property type="molecule type" value="Genomic_DNA"/>
</dbReference>
<dbReference type="NCBIfam" id="TIGR03141">
    <property type="entry name" value="cytochro_ccmD"/>
    <property type="match status" value="1"/>
</dbReference>
<keyword evidence="15" id="KW-1185">Reference proteome</keyword>
<accession>A0ABS0AI57</accession>
<evidence type="ECO:0000256" key="6">
    <source>
        <dbReference type="ARBA" id="ARBA00022475"/>
    </source>
</evidence>
<evidence type="ECO:0000313" key="14">
    <source>
        <dbReference type="EMBL" id="MBF5053730.1"/>
    </source>
</evidence>
<evidence type="ECO:0000256" key="13">
    <source>
        <dbReference type="SAM" id="MobiDB-lite"/>
    </source>
</evidence>
<protein>
    <recommendedName>
        <fullName evidence="4 12">Heme exporter protein D</fullName>
    </recommendedName>
</protein>
<evidence type="ECO:0000256" key="1">
    <source>
        <dbReference type="ARBA" id="ARBA00002442"/>
    </source>
</evidence>
<dbReference type="PANTHER" id="PTHR37531">
    <property type="entry name" value="HEME EXPORTER PROTEIN D"/>
    <property type="match status" value="1"/>
</dbReference>
<comment type="similarity">
    <text evidence="3 12">Belongs to the CcmD/CycX/HelD family.</text>
</comment>
<name>A0ABS0AI57_9GAMM</name>
<evidence type="ECO:0000256" key="4">
    <source>
        <dbReference type="ARBA" id="ARBA00016461"/>
    </source>
</evidence>
<evidence type="ECO:0000256" key="7">
    <source>
        <dbReference type="ARBA" id="ARBA00022519"/>
    </source>
</evidence>
<evidence type="ECO:0000256" key="9">
    <source>
        <dbReference type="ARBA" id="ARBA00022748"/>
    </source>
</evidence>
<organism evidence="14 15">
    <name type="scientific">Alloalcanivorax venustensis ISO4</name>
    <dbReference type="NCBI Taxonomy" id="1177184"/>
    <lineage>
        <taxon>Bacteria</taxon>
        <taxon>Pseudomonadati</taxon>
        <taxon>Pseudomonadota</taxon>
        <taxon>Gammaproteobacteria</taxon>
        <taxon>Oceanospirillales</taxon>
        <taxon>Alcanivoracaceae</taxon>
        <taxon>Alloalcanivorax</taxon>
    </lineage>
</organism>
<keyword evidence="11 12" id="KW-0472">Membrane</keyword>
<dbReference type="GeneID" id="99766343"/>
<keyword evidence="10 12" id="KW-1133">Transmembrane helix</keyword>
<feature type="compositionally biased region" description="Polar residues" evidence="13">
    <location>
        <begin position="65"/>
        <end position="77"/>
    </location>
</feature>
<evidence type="ECO:0000256" key="5">
    <source>
        <dbReference type="ARBA" id="ARBA00022448"/>
    </source>
</evidence>